<feature type="chain" id="PRO_5002091953" evidence="1">
    <location>
        <begin position="23"/>
        <end position="248"/>
    </location>
</feature>
<evidence type="ECO:0000313" key="3">
    <source>
        <dbReference type="Proteomes" id="UP000030993"/>
    </source>
</evidence>
<evidence type="ECO:0000313" key="2">
    <source>
        <dbReference type="EMBL" id="KHM52256.1"/>
    </source>
</evidence>
<keyword evidence="1" id="KW-0732">Signal</keyword>
<name>A0A0B2K0C0_9FIRM</name>
<dbReference type="EMBL" id="JSCE01000120">
    <property type="protein sequence ID" value="KHM52256.1"/>
    <property type="molecule type" value="Genomic_DNA"/>
</dbReference>
<accession>A0A0B2K0C0</accession>
<comment type="caution">
    <text evidence="2">The sequence shown here is derived from an EMBL/GenBank/DDBJ whole genome shotgun (WGS) entry which is preliminary data.</text>
</comment>
<feature type="signal peptide" evidence="1">
    <location>
        <begin position="1"/>
        <end position="22"/>
    </location>
</feature>
<protein>
    <submittedName>
        <fullName evidence="2">Uncharacterized protein</fullName>
    </submittedName>
</protein>
<organism evidence="2 3">
    <name type="scientific">Anaerovibrio lipolyticus</name>
    <dbReference type="NCBI Taxonomy" id="82374"/>
    <lineage>
        <taxon>Bacteria</taxon>
        <taxon>Bacillati</taxon>
        <taxon>Bacillota</taxon>
        <taxon>Negativicutes</taxon>
        <taxon>Selenomonadales</taxon>
        <taxon>Selenomonadaceae</taxon>
        <taxon>Anaerovibrio</taxon>
    </lineage>
</organism>
<dbReference type="AlphaFoldDB" id="A0A0B2K0C0"/>
<proteinExistence type="predicted"/>
<keyword evidence="3" id="KW-1185">Reference proteome</keyword>
<evidence type="ECO:0000256" key="1">
    <source>
        <dbReference type="SAM" id="SignalP"/>
    </source>
</evidence>
<gene>
    <name evidence="2" type="ORF">NZ47_05840</name>
</gene>
<reference evidence="2 3" key="1">
    <citation type="journal article" date="2013" name="PLoS ONE">
        <title>Identification and characterization of three novel lipases belonging to families II and V from Anaerovibrio lipolyticus 5ST.</title>
        <authorList>
            <person name="Prive F."/>
            <person name="Kaderbhai N.N."/>
            <person name="Girdwood S."/>
            <person name="Worgan H.J."/>
            <person name="Pinloche E."/>
            <person name="Scollan N.D."/>
            <person name="Huws S.A."/>
            <person name="Newbold C.J."/>
        </authorList>
    </citation>
    <scope>NUCLEOTIDE SEQUENCE [LARGE SCALE GENOMIC DNA]</scope>
    <source>
        <strain evidence="2 3">5S</strain>
    </source>
</reference>
<dbReference type="PROSITE" id="PS51257">
    <property type="entry name" value="PROKAR_LIPOPROTEIN"/>
    <property type="match status" value="1"/>
</dbReference>
<dbReference type="Proteomes" id="UP000030993">
    <property type="component" value="Unassembled WGS sequence"/>
</dbReference>
<sequence>MRRIVTVFLSLVMLLSCTMAFAATTEKGPLPQFMNAVEGSWCDQNGHRMVVFGDYMMNGIRVSEANNVSGDQLNGSATITIIGRTGVDFVNVYWNTVAGKRTINMGGSMPMVPFAAAPQYPETVGGLHLDMTEPELSNKYGPGTLLTPSETMALCGINAESWYYKDIGLLATFDQQTFTVDRLILVKGATTAFDISALNADSPLYKYAAIYGWSYTPAPGDVVDMGHGQSMNFKYYPQAVMIQLSSLN</sequence>
<dbReference type="RefSeq" id="WP_039207549.1">
    <property type="nucleotide sequence ID" value="NZ_JSCE01000120.1"/>
</dbReference>